<comment type="caution">
    <text evidence="1">The sequence shown here is derived from an EMBL/GenBank/DDBJ whole genome shotgun (WGS) entry which is preliminary data.</text>
</comment>
<dbReference type="Proteomes" id="UP001501294">
    <property type="component" value="Unassembled WGS sequence"/>
</dbReference>
<reference evidence="2" key="1">
    <citation type="journal article" date="2019" name="Int. J. Syst. Evol. Microbiol.">
        <title>The Global Catalogue of Microorganisms (GCM) 10K type strain sequencing project: providing services to taxonomists for standard genome sequencing and annotation.</title>
        <authorList>
            <consortium name="The Broad Institute Genomics Platform"/>
            <consortium name="The Broad Institute Genome Sequencing Center for Infectious Disease"/>
            <person name="Wu L."/>
            <person name="Ma J."/>
        </authorList>
    </citation>
    <scope>NUCLEOTIDE SEQUENCE [LARGE SCALE GENOMIC DNA]</scope>
    <source>
        <strain evidence="2">JCM 17727</strain>
    </source>
</reference>
<proteinExistence type="predicted"/>
<gene>
    <name evidence="1" type="ORF">GCM10023150_00290</name>
</gene>
<accession>A0ABP8HQ18</accession>
<dbReference type="RefSeq" id="WP_223577623.1">
    <property type="nucleotide sequence ID" value="NZ_BAABFU010000001.1"/>
</dbReference>
<keyword evidence="2" id="KW-1185">Reference proteome</keyword>
<evidence type="ECO:0000313" key="1">
    <source>
        <dbReference type="EMBL" id="GAA4342494.1"/>
    </source>
</evidence>
<evidence type="ECO:0000313" key="2">
    <source>
        <dbReference type="Proteomes" id="UP001501294"/>
    </source>
</evidence>
<dbReference type="EMBL" id="BAABFU010000001">
    <property type="protein sequence ID" value="GAA4342494.1"/>
    <property type="molecule type" value="Genomic_DNA"/>
</dbReference>
<sequence length="90" mass="10519">MKKVLPHIEIGHDQYGAVAVSVEDYELFDFIDDYITEECDLDWNSLSISENEQGEIHTMHLDQKHTIEEVEVALLKLDQKEIERIYALNN</sequence>
<name>A0ABP8HQ18_9GAMM</name>
<protein>
    <submittedName>
        <fullName evidence="1">Uncharacterized protein</fullName>
    </submittedName>
</protein>
<organism evidence="1 2">
    <name type="scientific">Kangiella taiwanensis</name>
    <dbReference type="NCBI Taxonomy" id="1079179"/>
    <lineage>
        <taxon>Bacteria</taxon>
        <taxon>Pseudomonadati</taxon>
        <taxon>Pseudomonadota</taxon>
        <taxon>Gammaproteobacteria</taxon>
        <taxon>Kangiellales</taxon>
        <taxon>Kangiellaceae</taxon>
        <taxon>Kangiella</taxon>
    </lineage>
</organism>